<evidence type="ECO:0000313" key="2">
    <source>
        <dbReference type="Proteomes" id="UP000178114"/>
    </source>
</evidence>
<name>A0A1F5WZV3_9BACT</name>
<sequence>MFQITIFDRDGKIFEKMELKNDDRFNYDRDETHTRIFGYDLQDKEVHYLISHNHTVLIKEI</sequence>
<evidence type="ECO:0000313" key="1">
    <source>
        <dbReference type="EMBL" id="OGF81149.1"/>
    </source>
</evidence>
<dbReference type="Proteomes" id="UP000178114">
    <property type="component" value="Unassembled WGS sequence"/>
</dbReference>
<dbReference type="STRING" id="1798351.A2930_01110"/>
<protein>
    <submittedName>
        <fullName evidence="1">Uncharacterized protein</fullName>
    </submittedName>
</protein>
<proteinExistence type="predicted"/>
<dbReference type="AlphaFoldDB" id="A0A1F5WZV3"/>
<dbReference type="EMBL" id="MFID01000016">
    <property type="protein sequence ID" value="OGF81149.1"/>
    <property type="molecule type" value="Genomic_DNA"/>
</dbReference>
<accession>A0A1F5WZV3</accession>
<reference evidence="1 2" key="1">
    <citation type="journal article" date="2016" name="Nat. Commun.">
        <title>Thousands of microbial genomes shed light on interconnected biogeochemical processes in an aquifer system.</title>
        <authorList>
            <person name="Anantharaman K."/>
            <person name="Brown C.T."/>
            <person name="Hug L.A."/>
            <person name="Sharon I."/>
            <person name="Castelle C.J."/>
            <person name="Probst A.J."/>
            <person name="Thomas B.C."/>
            <person name="Singh A."/>
            <person name="Wilkins M.J."/>
            <person name="Karaoz U."/>
            <person name="Brodie E.L."/>
            <person name="Williams K.H."/>
            <person name="Hubbard S.S."/>
            <person name="Banfield J.F."/>
        </authorList>
    </citation>
    <scope>NUCLEOTIDE SEQUENCE [LARGE SCALE GENOMIC DNA]</scope>
</reference>
<organism evidence="1 2">
    <name type="scientific">Candidatus Giovannonibacteria bacterium RIFCSPLOWO2_01_FULL_45_34</name>
    <dbReference type="NCBI Taxonomy" id="1798351"/>
    <lineage>
        <taxon>Bacteria</taxon>
        <taxon>Candidatus Giovannoniibacteriota</taxon>
    </lineage>
</organism>
<gene>
    <name evidence="1" type="ORF">A2930_01110</name>
</gene>
<comment type="caution">
    <text evidence="1">The sequence shown here is derived from an EMBL/GenBank/DDBJ whole genome shotgun (WGS) entry which is preliminary data.</text>
</comment>